<reference evidence="4 5" key="1">
    <citation type="journal article" date="2016" name="Nat. Commun.">
        <title>Thousands of microbial genomes shed light on interconnected biogeochemical processes in an aquifer system.</title>
        <authorList>
            <person name="Anantharaman K."/>
            <person name="Brown C.T."/>
            <person name="Hug L.A."/>
            <person name="Sharon I."/>
            <person name="Castelle C.J."/>
            <person name="Probst A.J."/>
            <person name="Thomas B.C."/>
            <person name="Singh A."/>
            <person name="Wilkins M.J."/>
            <person name="Karaoz U."/>
            <person name="Brodie E.L."/>
            <person name="Williams K.H."/>
            <person name="Hubbard S.S."/>
            <person name="Banfield J.F."/>
        </authorList>
    </citation>
    <scope>NUCLEOTIDE SEQUENCE [LARGE SCALE GENOMIC DNA]</scope>
</reference>
<dbReference type="PROSITE" id="PS51682">
    <property type="entry name" value="SAM_OMT_I"/>
    <property type="match status" value="1"/>
</dbReference>
<dbReference type="Gene3D" id="3.40.50.150">
    <property type="entry name" value="Vaccinia Virus protein VP39"/>
    <property type="match status" value="1"/>
</dbReference>
<dbReference type="Proteomes" id="UP000179037">
    <property type="component" value="Unassembled WGS sequence"/>
</dbReference>
<dbReference type="AlphaFoldDB" id="A0A1F6TZH0"/>
<accession>A0A1F6TZH0</accession>
<dbReference type="InterPro" id="IPR050362">
    <property type="entry name" value="Cation-dep_OMT"/>
</dbReference>
<dbReference type="PANTHER" id="PTHR10509:SF14">
    <property type="entry name" value="CAFFEOYL-COA O-METHYLTRANSFERASE 3-RELATED"/>
    <property type="match status" value="1"/>
</dbReference>
<dbReference type="EMBL" id="MFTC01000069">
    <property type="protein sequence ID" value="OGI50469.1"/>
    <property type="molecule type" value="Genomic_DNA"/>
</dbReference>
<evidence type="ECO:0000256" key="2">
    <source>
        <dbReference type="ARBA" id="ARBA00022679"/>
    </source>
</evidence>
<protein>
    <submittedName>
        <fullName evidence="4">Methyltransferase</fullName>
    </submittedName>
</protein>
<evidence type="ECO:0000256" key="3">
    <source>
        <dbReference type="ARBA" id="ARBA00022691"/>
    </source>
</evidence>
<evidence type="ECO:0000313" key="5">
    <source>
        <dbReference type="Proteomes" id="UP000179037"/>
    </source>
</evidence>
<name>A0A1F6TZH0_9PROT</name>
<sequence length="210" mass="23768">MIPRKIEEYCLRHTTARDKLLRELEKYTQRHCADAQMLIGPHEGALLAMLVRLTGARRVLEIGTFTGYSALCMAEALPEDGELITCEIKPERAEIAQSFFDRSPHGHKIKPRLGPAIETLADLPASASFDFVFLDADKENYVNYYEAVLPRLRPGGVIAVDNVLWSGRVLAPKKKTDRAVVKFNQHVRRDPRVECVMLTVRDGVSLIRKR</sequence>
<organism evidence="4 5">
    <name type="scientific">Candidatus Muproteobacteria bacterium RIFCSPLOWO2_01_FULL_60_18</name>
    <dbReference type="NCBI Taxonomy" id="1817768"/>
    <lineage>
        <taxon>Bacteria</taxon>
        <taxon>Pseudomonadati</taxon>
        <taxon>Pseudomonadota</taxon>
        <taxon>Candidatus Muproteobacteria</taxon>
    </lineage>
</organism>
<comment type="caution">
    <text evidence="4">The sequence shown here is derived from an EMBL/GenBank/DDBJ whole genome shotgun (WGS) entry which is preliminary data.</text>
</comment>
<gene>
    <name evidence="4" type="ORF">A3A87_09700</name>
</gene>
<dbReference type="STRING" id="1817768.A3A87_09700"/>
<dbReference type="GO" id="GO:0008171">
    <property type="term" value="F:O-methyltransferase activity"/>
    <property type="evidence" value="ECO:0007669"/>
    <property type="project" value="InterPro"/>
</dbReference>
<dbReference type="InterPro" id="IPR002935">
    <property type="entry name" value="SAM_O-MeTrfase"/>
</dbReference>
<dbReference type="CDD" id="cd02440">
    <property type="entry name" value="AdoMet_MTases"/>
    <property type="match status" value="1"/>
</dbReference>
<keyword evidence="2 4" id="KW-0808">Transferase</keyword>
<dbReference type="SUPFAM" id="SSF53335">
    <property type="entry name" value="S-adenosyl-L-methionine-dependent methyltransferases"/>
    <property type="match status" value="1"/>
</dbReference>
<dbReference type="PANTHER" id="PTHR10509">
    <property type="entry name" value="O-METHYLTRANSFERASE-RELATED"/>
    <property type="match status" value="1"/>
</dbReference>
<keyword evidence="3" id="KW-0949">S-adenosyl-L-methionine</keyword>
<proteinExistence type="predicted"/>
<evidence type="ECO:0000313" key="4">
    <source>
        <dbReference type="EMBL" id="OGI50469.1"/>
    </source>
</evidence>
<dbReference type="Pfam" id="PF01596">
    <property type="entry name" value="Methyltransf_3"/>
    <property type="match status" value="1"/>
</dbReference>
<dbReference type="InterPro" id="IPR029063">
    <property type="entry name" value="SAM-dependent_MTases_sf"/>
</dbReference>
<dbReference type="GO" id="GO:0008757">
    <property type="term" value="F:S-adenosylmethionine-dependent methyltransferase activity"/>
    <property type="evidence" value="ECO:0007669"/>
    <property type="project" value="TreeGrafter"/>
</dbReference>
<dbReference type="GO" id="GO:0032259">
    <property type="term" value="P:methylation"/>
    <property type="evidence" value="ECO:0007669"/>
    <property type="project" value="UniProtKB-KW"/>
</dbReference>
<keyword evidence="1 4" id="KW-0489">Methyltransferase</keyword>
<evidence type="ECO:0000256" key="1">
    <source>
        <dbReference type="ARBA" id="ARBA00022603"/>
    </source>
</evidence>